<dbReference type="OrthoDB" id="9790710at2"/>
<gene>
    <name evidence="2" type="ORF">SAMN06273572_101648</name>
</gene>
<dbReference type="RefSeq" id="WP_097928360.1">
    <property type="nucleotide sequence ID" value="NZ_OCTN01000001.1"/>
</dbReference>
<evidence type="ECO:0000313" key="2">
    <source>
        <dbReference type="EMBL" id="SOH92799.1"/>
    </source>
</evidence>
<dbReference type="InterPro" id="IPR029063">
    <property type="entry name" value="SAM-dependent_MTases_sf"/>
</dbReference>
<dbReference type="InterPro" id="IPR013216">
    <property type="entry name" value="Methyltransf_11"/>
</dbReference>
<accession>A0A2C9CQZ9</accession>
<dbReference type="EMBL" id="OCTN01000001">
    <property type="protein sequence ID" value="SOH92799.1"/>
    <property type="molecule type" value="Genomic_DNA"/>
</dbReference>
<dbReference type="AlphaFoldDB" id="A0A2C9CQZ9"/>
<evidence type="ECO:0000259" key="1">
    <source>
        <dbReference type="Pfam" id="PF08241"/>
    </source>
</evidence>
<proteinExistence type="predicted"/>
<keyword evidence="2" id="KW-0489">Methyltransferase</keyword>
<dbReference type="Gene3D" id="3.40.50.150">
    <property type="entry name" value="Vaccinia Virus protein VP39"/>
    <property type="match status" value="1"/>
</dbReference>
<name>A0A2C9CQZ9_9RHOB</name>
<dbReference type="GO" id="GO:0032259">
    <property type="term" value="P:methylation"/>
    <property type="evidence" value="ECO:0007669"/>
    <property type="project" value="UniProtKB-KW"/>
</dbReference>
<sequence length="257" mass="29526">MAGGRGIWVKEWLRGTIRDPKQHLQVRKSRYCPCCQRTGKFVSAKKTGPVEFRCPWCASRPRDRQIALLFERMDLDLESLRVLHFAPEWWLFRRLNGTPGYVGGDIIQRRNANAVVDATAISFADQSFDVLVCNHVLEHIPDDRLAMRECARVMTDDAIAIFTVPTEPGVVDTWEPPADMPVQQVEEICGWDHKRKYGYDMAIRLAEQGLHTRIVEMNDEARAQCRLFEEPIFLSARDPAKFDRLDLGSQISLRELA</sequence>
<protein>
    <submittedName>
        <fullName evidence="2">Methyltransferase domain-containing protein</fullName>
    </submittedName>
</protein>
<dbReference type="SUPFAM" id="SSF53335">
    <property type="entry name" value="S-adenosyl-L-methionine-dependent methyltransferases"/>
    <property type="match status" value="1"/>
</dbReference>
<dbReference type="Pfam" id="PF08241">
    <property type="entry name" value="Methyltransf_11"/>
    <property type="match status" value="1"/>
</dbReference>
<feature type="domain" description="Methyltransferase type 11" evidence="1">
    <location>
        <begin position="114"/>
        <end position="161"/>
    </location>
</feature>
<organism evidence="2 3">
    <name type="scientific">Pontivivens marinum</name>
    <dbReference type="NCBI Taxonomy" id="1690039"/>
    <lineage>
        <taxon>Bacteria</taxon>
        <taxon>Pseudomonadati</taxon>
        <taxon>Pseudomonadota</taxon>
        <taxon>Alphaproteobacteria</taxon>
        <taxon>Rhodobacterales</taxon>
        <taxon>Paracoccaceae</taxon>
        <taxon>Pontivivens</taxon>
    </lineage>
</organism>
<evidence type="ECO:0000313" key="3">
    <source>
        <dbReference type="Proteomes" id="UP000220034"/>
    </source>
</evidence>
<keyword evidence="3" id="KW-1185">Reference proteome</keyword>
<reference evidence="3" key="1">
    <citation type="submission" date="2017-09" db="EMBL/GenBank/DDBJ databases">
        <authorList>
            <person name="Varghese N."/>
            <person name="Submissions S."/>
        </authorList>
    </citation>
    <scope>NUCLEOTIDE SEQUENCE [LARGE SCALE GENOMIC DNA]</scope>
    <source>
        <strain evidence="3">C7</strain>
    </source>
</reference>
<dbReference type="GO" id="GO:0008757">
    <property type="term" value="F:S-adenosylmethionine-dependent methyltransferase activity"/>
    <property type="evidence" value="ECO:0007669"/>
    <property type="project" value="InterPro"/>
</dbReference>
<dbReference type="Proteomes" id="UP000220034">
    <property type="component" value="Unassembled WGS sequence"/>
</dbReference>
<keyword evidence="2" id="KW-0808">Transferase</keyword>